<gene>
    <name evidence="2" type="ORF">CGC58_08500</name>
</gene>
<name>A0A250FZ85_9FLAO</name>
<protein>
    <submittedName>
        <fullName evidence="2">Uncharacterized protein</fullName>
    </submittedName>
</protein>
<evidence type="ECO:0000256" key="1">
    <source>
        <dbReference type="SAM" id="SignalP"/>
    </source>
</evidence>
<evidence type="ECO:0000313" key="2">
    <source>
        <dbReference type="EMBL" id="ATA89765.1"/>
    </source>
</evidence>
<keyword evidence="1" id="KW-0732">Signal</keyword>
<dbReference type="KEGG" id="csto:CGC58_08500"/>
<evidence type="ECO:0000313" key="3">
    <source>
        <dbReference type="Proteomes" id="UP000217348"/>
    </source>
</evidence>
<reference evidence="3" key="1">
    <citation type="submission" date="2017-06" db="EMBL/GenBank/DDBJ databases">
        <title>Capnocytophaga spp. assemblies.</title>
        <authorList>
            <person name="Gulvik C.A."/>
        </authorList>
    </citation>
    <scope>NUCLEOTIDE SEQUENCE [LARGE SCALE GENOMIC DNA]</scope>
    <source>
        <strain evidence="3">H2177</strain>
    </source>
</reference>
<dbReference type="RefSeq" id="WP_095896335.1">
    <property type="nucleotide sequence ID" value="NZ_BOPK01000021.1"/>
</dbReference>
<feature type="chain" id="PRO_5012128689" evidence="1">
    <location>
        <begin position="20"/>
        <end position="73"/>
    </location>
</feature>
<dbReference type="AlphaFoldDB" id="A0A250FZ85"/>
<proteinExistence type="predicted"/>
<dbReference type="Proteomes" id="UP000217348">
    <property type="component" value="Chromosome"/>
</dbReference>
<dbReference type="EMBL" id="CP022387">
    <property type="protein sequence ID" value="ATA89765.1"/>
    <property type="molecule type" value="Genomic_DNA"/>
</dbReference>
<feature type="signal peptide" evidence="1">
    <location>
        <begin position="1"/>
        <end position="19"/>
    </location>
</feature>
<sequence>MKKVVFIVVFLLGMVGLNASTPSEACFYYAIKVLEGENADEQMSHDEYTRRLNEIQADCWQNNQKEEGRIKAD</sequence>
<accession>A0A250FZ85</accession>
<organism evidence="2 3">
    <name type="scientific">Capnocytophaga stomatis</name>
    <dbReference type="NCBI Taxonomy" id="1848904"/>
    <lineage>
        <taxon>Bacteria</taxon>
        <taxon>Pseudomonadati</taxon>
        <taxon>Bacteroidota</taxon>
        <taxon>Flavobacteriia</taxon>
        <taxon>Flavobacteriales</taxon>
        <taxon>Flavobacteriaceae</taxon>
        <taxon>Capnocytophaga</taxon>
    </lineage>
</organism>